<organism evidence="4">
    <name type="scientific">Dissoconium aciculare CBS 342.82</name>
    <dbReference type="NCBI Taxonomy" id="1314786"/>
    <lineage>
        <taxon>Eukaryota</taxon>
        <taxon>Fungi</taxon>
        <taxon>Dikarya</taxon>
        <taxon>Ascomycota</taxon>
        <taxon>Pezizomycotina</taxon>
        <taxon>Dothideomycetes</taxon>
        <taxon>Dothideomycetidae</taxon>
        <taxon>Mycosphaerellales</taxon>
        <taxon>Dissoconiaceae</taxon>
        <taxon>Dissoconium</taxon>
    </lineage>
</organism>
<proteinExistence type="predicted"/>
<dbReference type="RefSeq" id="XP_033464352.1">
    <property type="nucleotide sequence ID" value="XM_033602784.1"/>
</dbReference>
<feature type="compositionally biased region" description="Basic residues" evidence="1">
    <location>
        <begin position="56"/>
        <end position="66"/>
    </location>
</feature>
<dbReference type="AlphaFoldDB" id="A0A6J3MH89"/>
<evidence type="ECO:0000313" key="3">
    <source>
        <dbReference type="Proteomes" id="UP000504637"/>
    </source>
</evidence>
<dbReference type="Proteomes" id="UP000504637">
    <property type="component" value="Unplaced"/>
</dbReference>
<dbReference type="PANTHER" id="PTHR36681">
    <property type="entry name" value="NUCLEAR GTPASE, GERMINAL CENTER-ASSOCIATED, TANDEM DUPLICATE 3"/>
    <property type="match status" value="1"/>
</dbReference>
<protein>
    <recommendedName>
        <fullName evidence="2">DUF7605 domain-containing protein</fullName>
    </recommendedName>
</protein>
<dbReference type="Pfam" id="PF24564">
    <property type="entry name" value="DUF7605"/>
    <property type="match status" value="1"/>
</dbReference>
<dbReference type="GeneID" id="54360584"/>
<evidence type="ECO:0000313" key="4">
    <source>
        <dbReference type="RefSeq" id="XP_033464352.1"/>
    </source>
</evidence>
<evidence type="ECO:0000256" key="1">
    <source>
        <dbReference type="SAM" id="MobiDB-lite"/>
    </source>
</evidence>
<sequence length="521" mass="60458">MIDANADDDELVDELYLDDESKNRYESLIDDEKKIRKAKKSWTAKLNELKKQQATSRKKIHRHHNHAKDLSQQKSREMQAIESAINQHGIKLKKRQQESWRFVVEARNVFTKRRLSQDNRSFLPKDSSLNVFCVSNTHYAASKGVSFIHGNRLSVDQTGLPALRKFVRQQVAGAKLRAVEDYIRHDFTVFIQSLHLWCGLFSEADVNGLLCDIQAKQNEMQTIIAKCTNTLHKETSAIMLDHVEAGQIHMTKSALQVWKSKEKMHWQTLRTFIRQDGNHETQKVSHESWNEQFFKETIEFMGYSGEERLFGRLEKACNELEKSLLKLLDEIPRTVGQHAASVMLPEKPLNMFIEAEKYGIARHCEQFQASIRKEFRNAKLDLTVDRPSAFFAQAMAQAYRMYRNKRGRGSKENVQTTMKTHLSLGGPTSPFHQTADLFQKAIKMDIERTSAVLTKNVKVIMEQIHHHCSYMINAKKTDTSEEQLKVSLRDFLCGRDTGYQHFEDIKADLKRIKRRYIDVEA</sequence>
<reference evidence="4" key="1">
    <citation type="submission" date="2020-01" db="EMBL/GenBank/DDBJ databases">
        <authorList>
            <consortium name="DOE Joint Genome Institute"/>
            <person name="Haridas S."/>
            <person name="Albert R."/>
            <person name="Binder M."/>
            <person name="Bloem J."/>
            <person name="Labutti K."/>
            <person name="Salamov A."/>
            <person name="Andreopoulos B."/>
            <person name="Baker S.E."/>
            <person name="Barry K."/>
            <person name="Bills G."/>
            <person name="Bluhm B.H."/>
            <person name="Cannon C."/>
            <person name="Castanera R."/>
            <person name="Culley D.E."/>
            <person name="Daum C."/>
            <person name="Ezra D."/>
            <person name="Gonzalez J.B."/>
            <person name="Henrissat B."/>
            <person name="Kuo A."/>
            <person name="Liang C."/>
            <person name="Lipzen A."/>
            <person name="Lutzoni F."/>
            <person name="Magnuson J."/>
            <person name="Mondo S."/>
            <person name="Nolan M."/>
            <person name="Ohm R."/>
            <person name="Pangilinan J."/>
            <person name="Park H.-J."/>
            <person name="Ramirez L."/>
            <person name="Alfaro M."/>
            <person name="Sun H."/>
            <person name="Tritt A."/>
            <person name="Yoshinaga Y."/>
            <person name="Zwiers L.-H."/>
            <person name="Turgeon B.G."/>
            <person name="Goodwin S.B."/>
            <person name="Spatafora J.W."/>
            <person name="Crous P.W."/>
            <person name="Grigoriev I.V."/>
        </authorList>
    </citation>
    <scope>NUCLEOTIDE SEQUENCE</scope>
    <source>
        <strain evidence="4">CBS 342.82</strain>
    </source>
</reference>
<dbReference type="PANTHER" id="PTHR36681:SF3">
    <property type="entry name" value="NUCLEAR GTPASE, GERMINAL CENTER-ASSOCIATED, TANDEM DUPLICATE 3"/>
    <property type="match status" value="1"/>
</dbReference>
<dbReference type="OrthoDB" id="3598281at2759"/>
<feature type="domain" description="DUF7605" evidence="2">
    <location>
        <begin position="250"/>
        <end position="423"/>
    </location>
</feature>
<dbReference type="InterPro" id="IPR056024">
    <property type="entry name" value="DUF7605"/>
</dbReference>
<reference evidence="4" key="2">
    <citation type="submission" date="2020-04" db="EMBL/GenBank/DDBJ databases">
        <authorList>
            <consortium name="NCBI Genome Project"/>
        </authorList>
    </citation>
    <scope>NUCLEOTIDE SEQUENCE</scope>
    <source>
        <strain evidence="4">CBS 342.82</strain>
    </source>
</reference>
<keyword evidence="3" id="KW-1185">Reference proteome</keyword>
<gene>
    <name evidence="4" type="ORF">K489DRAFT_366486</name>
</gene>
<evidence type="ECO:0000259" key="2">
    <source>
        <dbReference type="Pfam" id="PF24564"/>
    </source>
</evidence>
<feature type="region of interest" description="Disordered" evidence="1">
    <location>
        <begin position="50"/>
        <end position="74"/>
    </location>
</feature>
<accession>A0A6J3MH89</accession>
<reference evidence="4" key="3">
    <citation type="submission" date="2025-08" db="UniProtKB">
        <authorList>
            <consortium name="RefSeq"/>
        </authorList>
    </citation>
    <scope>IDENTIFICATION</scope>
    <source>
        <strain evidence="4">CBS 342.82</strain>
    </source>
</reference>
<name>A0A6J3MH89_9PEZI</name>